<name>A0ABN2L3X8_9MICC</name>
<dbReference type="EMBL" id="BAAAOA010000046">
    <property type="protein sequence ID" value="GAA1774305.1"/>
    <property type="molecule type" value="Genomic_DNA"/>
</dbReference>
<evidence type="ECO:0000313" key="2">
    <source>
        <dbReference type="Proteomes" id="UP001501204"/>
    </source>
</evidence>
<accession>A0ABN2L3X8</accession>
<proteinExistence type="predicted"/>
<comment type="caution">
    <text evidence="1">The sequence shown here is derived from an EMBL/GenBank/DDBJ whole genome shotgun (WGS) entry which is preliminary data.</text>
</comment>
<dbReference type="Proteomes" id="UP001501204">
    <property type="component" value="Unassembled WGS sequence"/>
</dbReference>
<reference evidence="1 2" key="1">
    <citation type="journal article" date="2019" name="Int. J. Syst. Evol. Microbiol.">
        <title>The Global Catalogue of Microorganisms (GCM) 10K type strain sequencing project: providing services to taxonomists for standard genome sequencing and annotation.</title>
        <authorList>
            <consortium name="The Broad Institute Genomics Platform"/>
            <consortium name="The Broad Institute Genome Sequencing Center for Infectious Disease"/>
            <person name="Wu L."/>
            <person name="Ma J."/>
        </authorList>
    </citation>
    <scope>NUCLEOTIDE SEQUENCE [LARGE SCALE GENOMIC DNA]</scope>
    <source>
        <strain evidence="1 2">JCM 14735</strain>
    </source>
</reference>
<evidence type="ECO:0000313" key="1">
    <source>
        <dbReference type="EMBL" id="GAA1774305.1"/>
    </source>
</evidence>
<sequence length="148" mass="16671">MTDEDTSGGVREPQQDGGQRERMCLFADGFSLYNGIHDTCGRKYPWLAPVSLGEELRPRNGNACAKHVTADVIGEPHAARRQAAQLNALTVRERTKLRVVKGRYRLSDRSCRSCGATWTRREEKETESTSRFTSCVTLPWEPMIPRSS</sequence>
<protein>
    <submittedName>
        <fullName evidence="1">Uncharacterized protein</fullName>
    </submittedName>
</protein>
<organism evidence="1 2">
    <name type="scientific">Kocuria aegyptia</name>
    <dbReference type="NCBI Taxonomy" id="330943"/>
    <lineage>
        <taxon>Bacteria</taxon>
        <taxon>Bacillati</taxon>
        <taxon>Actinomycetota</taxon>
        <taxon>Actinomycetes</taxon>
        <taxon>Micrococcales</taxon>
        <taxon>Micrococcaceae</taxon>
        <taxon>Kocuria</taxon>
    </lineage>
</organism>
<keyword evidence="2" id="KW-1185">Reference proteome</keyword>
<gene>
    <name evidence="1" type="ORF">GCM10009767_35360</name>
</gene>